<keyword evidence="1" id="KW-0472">Membrane</keyword>
<organism evidence="2 3">
    <name type="scientific">Candidatus Dojkabacteria bacterium CG_4_10_14_0_2_um_filter_Dojkabacteria_WS6_41_15</name>
    <dbReference type="NCBI Taxonomy" id="2014249"/>
    <lineage>
        <taxon>Bacteria</taxon>
        <taxon>Candidatus Dojkabacteria</taxon>
    </lineage>
</organism>
<dbReference type="AlphaFoldDB" id="A0A2M7W0Q9"/>
<sequence>MFLRQLLFDNFTRKANQEWNRKVIPASLLDQYKELSPQIEDCYKNATHWHGTGRYHYDTDGQSKYDVVNTDELIDVFERILTENGLKVHDDPWVKVNGRYASSISTTEWRMYARIYAELHEANGEHIEITYAKRKQIINYFFYYTLLSTPLFALYKGVVAAFDKTRYATKGQDWVRTINNTVRSKGNAFTDLLKIMGECESTIDNNYGILIGIDGTDIGQAKINPIIGMFETRFTGDITLERITHFEVPLANISTIKDLLKKHKVSKPVFPIELCEIFCSTQPVRFFHDSARLPAFKLQDLIWHYKNT</sequence>
<feature type="transmembrane region" description="Helical" evidence="1">
    <location>
        <begin position="141"/>
        <end position="162"/>
    </location>
</feature>
<proteinExistence type="predicted"/>
<dbReference type="Proteomes" id="UP000228952">
    <property type="component" value="Unassembled WGS sequence"/>
</dbReference>
<comment type="caution">
    <text evidence="2">The sequence shown here is derived from an EMBL/GenBank/DDBJ whole genome shotgun (WGS) entry which is preliminary data.</text>
</comment>
<dbReference type="EMBL" id="PFQB01000120">
    <property type="protein sequence ID" value="PJA12278.1"/>
    <property type="molecule type" value="Genomic_DNA"/>
</dbReference>
<evidence type="ECO:0000313" key="2">
    <source>
        <dbReference type="EMBL" id="PJA12278.1"/>
    </source>
</evidence>
<protein>
    <submittedName>
        <fullName evidence="2">Uncharacterized protein</fullName>
    </submittedName>
</protein>
<name>A0A2M7W0Q9_9BACT</name>
<evidence type="ECO:0000256" key="1">
    <source>
        <dbReference type="SAM" id="Phobius"/>
    </source>
</evidence>
<gene>
    <name evidence="2" type="ORF">COX64_04900</name>
</gene>
<evidence type="ECO:0000313" key="3">
    <source>
        <dbReference type="Proteomes" id="UP000228952"/>
    </source>
</evidence>
<accession>A0A2M7W0Q9</accession>
<keyword evidence="1" id="KW-1133">Transmembrane helix</keyword>
<keyword evidence="1" id="KW-0812">Transmembrane</keyword>
<reference evidence="3" key="1">
    <citation type="submission" date="2017-09" db="EMBL/GenBank/DDBJ databases">
        <title>Depth-based differentiation of microbial function through sediment-hosted aquifers and enrichment of novel symbionts in the deep terrestrial subsurface.</title>
        <authorList>
            <person name="Probst A.J."/>
            <person name="Ladd B."/>
            <person name="Jarett J.K."/>
            <person name="Geller-Mcgrath D.E."/>
            <person name="Sieber C.M.K."/>
            <person name="Emerson J.B."/>
            <person name="Anantharaman K."/>
            <person name="Thomas B.C."/>
            <person name="Malmstrom R."/>
            <person name="Stieglmeier M."/>
            <person name="Klingl A."/>
            <person name="Woyke T."/>
            <person name="Ryan C.M."/>
            <person name="Banfield J.F."/>
        </authorList>
    </citation>
    <scope>NUCLEOTIDE SEQUENCE [LARGE SCALE GENOMIC DNA]</scope>
</reference>